<keyword evidence="2" id="KW-0472">Membrane</keyword>
<dbReference type="EMBL" id="DSDK01000455">
    <property type="protein sequence ID" value="HDR51606.1"/>
    <property type="molecule type" value="Genomic_DNA"/>
</dbReference>
<dbReference type="AlphaFoldDB" id="A0A831PR40"/>
<reference evidence="3" key="1">
    <citation type="journal article" date="2020" name="mSystems">
        <title>Genome- and Community-Level Interaction Insights into Carbon Utilization and Element Cycling Functions of Hydrothermarchaeota in Hydrothermal Sediment.</title>
        <authorList>
            <person name="Zhou Z."/>
            <person name="Liu Y."/>
            <person name="Xu W."/>
            <person name="Pan J."/>
            <person name="Luo Z.H."/>
            <person name="Li M."/>
        </authorList>
    </citation>
    <scope>NUCLEOTIDE SEQUENCE [LARGE SCALE GENOMIC DNA]</scope>
    <source>
        <strain evidence="3">SpSt-1217</strain>
    </source>
</reference>
<sequence>MKTSVKKLIKNNLLNTKFAQIFIISWFVILFISSCSQPKYISSRWAGGETSKTEINLVDDYQYDQENKLFYRITNDRNYLYIHLNAFDESTQAKLLMFGFTVWVDSTANNKKLLGIRYPLSRNERKIQPVTGHSRSGDFRSTNQENRTSLINQLNEIELIGFEGKKSTSLLFAQNEKDIRGDIAFGENGALQYKLTLPLERIGIDRLTNEKVLSLLMESGKMEIAGPSGGKPGGSAMGGGRSGGGAGMRGGGMGRNPQAMQGGKPELSQPINIKLKIKLQKDDDIG</sequence>
<dbReference type="Proteomes" id="UP000886047">
    <property type="component" value="Unassembled WGS sequence"/>
</dbReference>
<dbReference type="PROSITE" id="PS51257">
    <property type="entry name" value="PROKAR_LIPOPROTEIN"/>
    <property type="match status" value="1"/>
</dbReference>
<name>A0A831PR40_9BACT</name>
<keyword evidence="2" id="KW-0812">Transmembrane</keyword>
<accession>A0A831PR40</accession>
<evidence type="ECO:0000256" key="2">
    <source>
        <dbReference type="SAM" id="Phobius"/>
    </source>
</evidence>
<evidence type="ECO:0000313" key="3">
    <source>
        <dbReference type="EMBL" id="HDR51606.1"/>
    </source>
</evidence>
<feature type="transmembrane region" description="Helical" evidence="2">
    <location>
        <begin position="12"/>
        <end position="32"/>
    </location>
</feature>
<protein>
    <recommendedName>
        <fullName evidence="4">Lipoprotein</fullName>
    </recommendedName>
</protein>
<gene>
    <name evidence="3" type="ORF">ENN90_08300</name>
</gene>
<evidence type="ECO:0008006" key="4">
    <source>
        <dbReference type="Google" id="ProtNLM"/>
    </source>
</evidence>
<proteinExistence type="predicted"/>
<feature type="compositionally biased region" description="Gly residues" evidence="1">
    <location>
        <begin position="227"/>
        <end position="254"/>
    </location>
</feature>
<organism evidence="3">
    <name type="scientific">Mariniphaga anaerophila</name>
    <dbReference type="NCBI Taxonomy" id="1484053"/>
    <lineage>
        <taxon>Bacteria</taxon>
        <taxon>Pseudomonadati</taxon>
        <taxon>Bacteroidota</taxon>
        <taxon>Bacteroidia</taxon>
        <taxon>Marinilabiliales</taxon>
        <taxon>Prolixibacteraceae</taxon>
        <taxon>Mariniphaga</taxon>
    </lineage>
</organism>
<comment type="caution">
    <text evidence="3">The sequence shown here is derived from an EMBL/GenBank/DDBJ whole genome shotgun (WGS) entry which is preliminary data.</text>
</comment>
<feature type="region of interest" description="Disordered" evidence="1">
    <location>
        <begin position="224"/>
        <end position="273"/>
    </location>
</feature>
<evidence type="ECO:0000256" key="1">
    <source>
        <dbReference type="SAM" id="MobiDB-lite"/>
    </source>
</evidence>
<keyword evidence="2" id="KW-1133">Transmembrane helix</keyword>